<evidence type="ECO:0000256" key="1">
    <source>
        <dbReference type="SAM" id="MobiDB-lite"/>
    </source>
</evidence>
<reference evidence="2" key="2">
    <citation type="submission" date="2022-01" db="EMBL/GenBank/DDBJ databases">
        <authorList>
            <person name="Yamashiro T."/>
            <person name="Shiraishi A."/>
            <person name="Satake H."/>
            <person name="Nakayama K."/>
        </authorList>
    </citation>
    <scope>NUCLEOTIDE SEQUENCE</scope>
</reference>
<dbReference type="PANTHER" id="PTHR33067">
    <property type="entry name" value="RNA-DIRECTED DNA POLYMERASE-RELATED"/>
    <property type="match status" value="1"/>
</dbReference>
<dbReference type="PANTHER" id="PTHR33067:SF31">
    <property type="entry name" value="RNA-DIRECTED DNA POLYMERASE"/>
    <property type="match status" value="1"/>
</dbReference>
<dbReference type="Gene3D" id="2.40.70.10">
    <property type="entry name" value="Acid Proteases"/>
    <property type="match status" value="1"/>
</dbReference>
<keyword evidence="2" id="KW-0695">RNA-directed DNA polymerase</keyword>
<organism evidence="2 3">
    <name type="scientific">Tanacetum coccineum</name>
    <dbReference type="NCBI Taxonomy" id="301880"/>
    <lineage>
        <taxon>Eukaryota</taxon>
        <taxon>Viridiplantae</taxon>
        <taxon>Streptophyta</taxon>
        <taxon>Embryophyta</taxon>
        <taxon>Tracheophyta</taxon>
        <taxon>Spermatophyta</taxon>
        <taxon>Magnoliopsida</taxon>
        <taxon>eudicotyledons</taxon>
        <taxon>Gunneridae</taxon>
        <taxon>Pentapetalae</taxon>
        <taxon>asterids</taxon>
        <taxon>campanulids</taxon>
        <taxon>Asterales</taxon>
        <taxon>Asteraceae</taxon>
        <taxon>Asteroideae</taxon>
        <taxon>Anthemideae</taxon>
        <taxon>Anthemidinae</taxon>
        <taxon>Tanacetum</taxon>
    </lineage>
</organism>
<keyword evidence="2" id="KW-0808">Transferase</keyword>
<sequence>MGGQTSPRNYQYLGSPQKGLYPKGRILGMRPAQALTVIQTMADHSQKWHDGTTSRNIESCSSKDELGALVNKLDNLGRDMKKLKESVHAIQVGCQICKEPHLDKDCLLNEEVKHVKEETSGINKLHGVSFISGPESNTPEVLQHQLPPKELNQGSFTLPCIIGKFNFYAMADLVENVLLKTDKFLFPSDFIILDNTPSETTILGRPFLATIHAEIDVFARKISLGINEDRISFDTMRKDHSYMNPSEKNFMVRPQSSGHSDNQIDYEESGNWDNRSPNLDDREPKKQKINLDENVPRAHFCNLIKQNIKEQTKIWPSYNSAFVNNPTHRSFDDYKWEYNLEIDKLADEYELRIGKKGHILDNIWEYCNQVHIKNDEWHNYEFENEECEEIGIKDKDYHPPEVQIETFEVKKYSFEGGQSFICVTKDLDNTLPLGRKNGSKFKEMIRKEVENNKT</sequence>
<name>A0ABQ5JCM3_9ASTR</name>
<keyword evidence="2" id="KW-0548">Nucleotidyltransferase</keyword>
<reference evidence="2" key="1">
    <citation type="journal article" date="2022" name="Int. J. Mol. Sci.">
        <title>Draft Genome of Tanacetum Coccineum: Genomic Comparison of Closely Related Tanacetum-Family Plants.</title>
        <authorList>
            <person name="Yamashiro T."/>
            <person name="Shiraishi A."/>
            <person name="Nakayama K."/>
            <person name="Satake H."/>
        </authorList>
    </citation>
    <scope>NUCLEOTIDE SEQUENCE</scope>
</reference>
<evidence type="ECO:0000313" key="3">
    <source>
        <dbReference type="Proteomes" id="UP001151760"/>
    </source>
</evidence>
<accession>A0ABQ5JCM3</accession>
<feature type="region of interest" description="Disordered" evidence="1">
    <location>
        <begin position="244"/>
        <end position="283"/>
    </location>
</feature>
<gene>
    <name evidence="2" type="ORF">Tco_1132678</name>
</gene>
<feature type="compositionally biased region" description="Polar residues" evidence="1">
    <location>
        <begin position="254"/>
        <end position="263"/>
    </location>
</feature>
<dbReference type="EMBL" id="BQNB010021809">
    <property type="protein sequence ID" value="GJU10282.1"/>
    <property type="molecule type" value="Genomic_DNA"/>
</dbReference>
<dbReference type="Proteomes" id="UP001151760">
    <property type="component" value="Unassembled WGS sequence"/>
</dbReference>
<keyword evidence="3" id="KW-1185">Reference proteome</keyword>
<comment type="caution">
    <text evidence="2">The sequence shown here is derived from an EMBL/GenBank/DDBJ whole genome shotgun (WGS) entry which is preliminary data.</text>
</comment>
<evidence type="ECO:0000313" key="2">
    <source>
        <dbReference type="EMBL" id="GJU10282.1"/>
    </source>
</evidence>
<proteinExistence type="predicted"/>
<protein>
    <submittedName>
        <fullName evidence="2">RNA-directed DNA polymerase, eukaryota, reverse transcriptase zinc-binding domain protein</fullName>
    </submittedName>
</protein>
<dbReference type="InterPro" id="IPR021109">
    <property type="entry name" value="Peptidase_aspartic_dom_sf"/>
</dbReference>
<dbReference type="GO" id="GO:0003964">
    <property type="term" value="F:RNA-directed DNA polymerase activity"/>
    <property type="evidence" value="ECO:0007669"/>
    <property type="project" value="UniProtKB-KW"/>
</dbReference>